<keyword evidence="13" id="KW-1185">Reference proteome</keyword>
<protein>
    <recommendedName>
        <fullName evidence="8">WAP four-disulfide core domain protein 2</fullName>
    </recommendedName>
</protein>
<evidence type="ECO:0000313" key="12">
    <source>
        <dbReference type="EMBL" id="KAF6472892.1"/>
    </source>
</evidence>
<dbReference type="InParanoid" id="A0A7J8HMH5"/>
<keyword evidence="9" id="KW-0062">Aspartic protease inhibitor</keyword>
<evidence type="ECO:0000313" key="13">
    <source>
        <dbReference type="Proteomes" id="UP000550707"/>
    </source>
</evidence>
<evidence type="ECO:0000256" key="10">
    <source>
        <dbReference type="SAM" id="SignalP"/>
    </source>
</evidence>
<dbReference type="GO" id="GO:0019731">
    <property type="term" value="P:antibacterial humoral response"/>
    <property type="evidence" value="ECO:0007669"/>
    <property type="project" value="TreeGrafter"/>
</dbReference>
<dbReference type="SUPFAM" id="SSF57256">
    <property type="entry name" value="Elafin-like"/>
    <property type="match status" value="2"/>
</dbReference>
<dbReference type="Proteomes" id="UP000550707">
    <property type="component" value="Unassembled WGS sequence"/>
</dbReference>
<keyword evidence="2" id="KW-0964">Secreted</keyword>
<dbReference type="GO" id="GO:0019828">
    <property type="term" value="F:aspartic-type endopeptidase inhibitor activity"/>
    <property type="evidence" value="ECO:0007669"/>
    <property type="project" value="UniProtKB-KW"/>
</dbReference>
<dbReference type="AlphaFoldDB" id="A0A7J8HMH5"/>
<dbReference type="OrthoDB" id="6060011at2759"/>
<feature type="chain" id="PRO_5029760177" description="WAP four-disulfide core domain protein 2" evidence="10">
    <location>
        <begin position="29"/>
        <end position="122"/>
    </location>
</feature>
<evidence type="ECO:0000256" key="8">
    <source>
        <dbReference type="ARBA" id="ARBA00040032"/>
    </source>
</evidence>
<evidence type="ECO:0000256" key="6">
    <source>
        <dbReference type="ARBA" id="ARBA00023157"/>
    </source>
</evidence>
<feature type="signal peptide" evidence="10">
    <location>
        <begin position="1"/>
        <end position="28"/>
    </location>
</feature>
<evidence type="ECO:0000259" key="11">
    <source>
        <dbReference type="PROSITE" id="PS51390"/>
    </source>
</evidence>
<comment type="caution">
    <text evidence="12">The sequence shown here is derived from an EMBL/GenBank/DDBJ whole genome shotgun (WGS) entry which is preliminary data.</text>
</comment>
<accession>A0A7J8HMH5</accession>
<dbReference type="PRINTS" id="PR00003">
    <property type="entry name" value="4DISULPHCORE"/>
</dbReference>
<keyword evidence="3" id="KW-0646">Protease inhibitor</keyword>
<dbReference type="PANTHER" id="PTHR19441:SF34">
    <property type="entry name" value="WAP FOUR-DISULFIDE CORE DOMAIN PROTEIN 2"/>
    <property type="match status" value="1"/>
</dbReference>
<sequence>MTTCRLGLLLAALLLGLLLGFFPVTSTAVKPGVCPELEEEGNCTQECGSDTECPDNLKCCRAGCAMLCQMPNEKPGSCPRVDFPLTPLGICRDQCQVDSQCPDQMKCCRNGCGKVSCLTPVF</sequence>
<evidence type="ECO:0000256" key="7">
    <source>
        <dbReference type="ARBA" id="ARBA00038536"/>
    </source>
</evidence>
<keyword evidence="4 10" id="KW-0732">Signal</keyword>
<feature type="domain" description="WAP" evidence="11">
    <location>
        <begin position="27"/>
        <end position="68"/>
    </location>
</feature>
<dbReference type="EMBL" id="JACASF010000006">
    <property type="protein sequence ID" value="KAF6472892.1"/>
    <property type="molecule type" value="Genomic_DNA"/>
</dbReference>
<evidence type="ECO:0000256" key="1">
    <source>
        <dbReference type="ARBA" id="ARBA00004613"/>
    </source>
</evidence>
<evidence type="ECO:0000256" key="2">
    <source>
        <dbReference type="ARBA" id="ARBA00022525"/>
    </source>
</evidence>
<comment type="subunit">
    <text evidence="7">Homotrimer; disulfide-linked.</text>
</comment>
<gene>
    <name evidence="12" type="ORF">HJG59_019564</name>
</gene>
<dbReference type="GO" id="GO:0045087">
    <property type="term" value="P:innate immune response"/>
    <property type="evidence" value="ECO:0007669"/>
    <property type="project" value="TreeGrafter"/>
</dbReference>
<evidence type="ECO:0000256" key="5">
    <source>
        <dbReference type="ARBA" id="ARBA00022737"/>
    </source>
</evidence>
<proteinExistence type="predicted"/>
<dbReference type="GO" id="GO:0005615">
    <property type="term" value="C:extracellular space"/>
    <property type="evidence" value="ECO:0007669"/>
    <property type="project" value="TreeGrafter"/>
</dbReference>
<dbReference type="PANTHER" id="PTHR19441">
    <property type="entry name" value="WHEY ACDIC PROTEIN WAP"/>
    <property type="match status" value="1"/>
</dbReference>
<keyword evidence="5" id="KW-0677">Repeat</keyword>
<dbReference type="Pfam" id="PF00095">
    <property type="entry name" value="WAP"/>
    <property type="match status" value="2"/>
</dbReference>
<dbReference type="Gene3D" id="4.10.75.10">
    <property type="entry name" value="Elafin-like"/>
    <property type="match status" value="2"/>
</dbReference>
<reference evidence="12 13" key="1">
    <citation type="journal article" date="2020" name="Nature">
        <title>Six reference-quality genomes reveal evolution of bat adaptations.</title>
        <authorList>
            <person name="Jebb D."/>
            <person name="Huang Z."/>
            <person name="Pippel M."/>
            <person name="Hughes G.M."/>
            <person name="Lavrichenko K."/>
            <person name="Devanna P."/>
            <person name="Winkler S."/>
            <person name="Jermiin L.S."/>
            <person name="Skirmuntt E.C."/>
            <person name="Katzourakis A."/>
            <person name="Burkitt-Gray L."/>
            <person name="Ray D.A."/>
            <person name="Sullivan K.A.M."/>
            <person name="Roscito J.G."/>
            <person name="Kirilenko B.M."/>
            <person name="Davalos L.M."/>
            <person name="Corthals A.P."/>
            <person name="Power M.L."/>
            <person name="Jones G."/>
            <person name="Ransome R.D."/>
            <person name="Dechmann D.K.N."/>
            <person name="Locatelli A.G."/>
            <person name="Puechmaille S.J."/>
            <person name="Fedrigo O."/>
            <person name="Jarvis E.D."/>
            <person name="Hiller M."/>
            <person name="Vernes S.C."/>
            <person name="Myers E.W."/>
            <person name="Teeling E.C."/>
        </authorList>
    </citation>
    <scope>NUCLEOTIDE SEQUENCE [LARGE SCALE GENOMIC DNA]</scope>
    <source>
        <strain evidence="12">MMolMol1</strain>
        <tissue evidence="12">Muscle</tissue>
    </source>
</reference>
<feature type="domain" description="WAP" evidence="11">
    <location>
        <begin position="71"/>
        <end position="121"/>
    </location>
</feature>
<dbReference type="PROSITE" id="PS51390">
    <property type="entry name" value="WAP"/>
    <property type="match status" value="2"/>
</dbReference>
<keyword evidence="6" id="KW-1015">Disulfide bond</keyword>
<name>A0A7J8HMH5_MOLMO</name>
<dbReference type="SMART" id="SM00217">
    <property type="entry name" value="WAP"/>
    <property type="match status" value="2"/>
</dbReference>
<evidence type="ECO:0000256" key="4">
    <source>
        <dbReference type="ARBA" id="ARBA00022729"/>
    </source>
</evidence>
<evidence type="ECO:0000256" key="9">
    <source>
        <dbReference type="ARBA" id="ARBA00043261"/>
    </source>
</evidence>
<dbReference type="GO" id="GO:0004867">
    <property type="term" value="F:serine-type endopeptidase inhibitor activity"/>
    <property type="evidence" value="ECO:0007669"/>
    <property type="project" value="TreeGrafter"/>
</dbReference>
<evidence type="ECO:0000256" key="3">
    <source>
        <dbReference type="ARBA" id="ARBA00022690"/>
    </source>
</evidence>
<organism evidence="12 13">
    <name type="scientific">Molossus molossus</name>
    <name type="common">Pallas' mastiff bat</name>
    <name type="synonym">Vespertilio molossus</name>
    <dbReference type="NCBI Taxonomy" id="27622"/>
    <lineage>
        <taxon>Eukaryota</taxon>
        <taxon>Metazoa</taxon>
        <taxon>Chordata</taxon>
        <taxon>Craniata</taxon>
        <taxon>Vertebrata</taxon>
        <taxon>Euteleostomi</taxon>
        <taxon>Mammalia</taxon>
        <taxon>Eutheria</taxon>
        <taxon>Laurasiatheria</taxon>
        <taxon>Chiroptera</taxon>
        <taxon>Yangochiroptera</taxon>
        <taxon>Molossidae</taxon>
        <taxon>Molossus</taxon>
    </lineage>
</organism>
<dbReference type="InterPro" id="IPR050514">
    <property type="entry name" value="WAP_four-disulfide_core"/>
</dbReference>
<dbReference type="FunFam" id="4.10.75.10:FF:000001">
    <property type="entry name" value="Anosmin 1"/>
    <property type="match status" value="2"/>
</dbReference>
<dbReference type="InterPro" id="IPR008197">
    <property type="entry name" value="WAP_dom"/>
</dbReference>
<dbReference type="InterPro" id="IPR036645">
    <property type="entry name" value="Elafin-like_sf"/>
</dbReference>
<comment type="subcellular location">
    <subcellularLocation>
        <location evidence="1">Secreted</location>
    </subcellularLocation>
</comment>
<dbReference type="CDD" id="cd00199">
    <property type="entry name" value="WAP"/>
    <property type="match status" value="1"/>
</dbReference>